<evidence type="ECO:0000256" key="9">
    <source>
        <dbReference type="ARBA" id="ARBA00023237"/>
    </source>
</evidence>
<feature type="region of interest" description="Disordered" evidence="11">
    <location>
        <begin position="221"/>
        <end position="251"/>
    </location>
</feature>
<evidence type="ECO:0000256" key="1">
    <source>
        <dbReference type="ARBA" id="ARBA00004571"/>
    </source>
</evidence>
<dbReference type="Proteomes" id="UP000308054">
    <property type="component" value="Unassembled WGS sequence"/>
</dbReference>
<keyword evidence="3" id="KW-1134">Transmembrane beta strand</keyword>
<evidence type="ECO:0000313" key="14">
    <source>
        <dbReference type="EMBL" id="TGY89649.1"/>
    </source>
</evidence>
<dbReference type="GO" id="GO:0046930">
    <property type="term" value="C:pore complex"/>
    <property type="evidence" value="ECO:0007669"/>
    <property type="project" value="UniProtKB-KW"/>
</dbReference>
<dbReference type="PANTHER" id="PTHR30329">
    <property type="entry name" value="STATOR ELEMENT OF FLAGELLAR MOTOR COMPLEX"/>
    <property type="match status" value="1"/>
</dbReference>
<feature type="signal peptide" evidence="12">
    <location>
        <begin position="1"/>
        <end position="22"/>
    </location>
</feature>
<dbReference type="SUPFAM" id="SSF103088">
    <property type="entry name" value="OmpA-like"/>
    <property type="match status" value="1"/>
</dbReference>
<dbReference type="GO" id="GO:0006811">
    <property type="term" value="P:monoatomic ion transport"/>
    <property type="evidence" value="ECO:0007669"/>
    <property type="project" value="UniProtKB-KW"/>
</dbReference>
<evidence type="ECO:0000256" key="3">
    <source>
        <dbReference type="ARBA" id="ARBA00022452"/>
    </source>
</evidence>
<dbReference type="AlphaFoldDB" id="A0A4V3RYA0"/>
<dbReference type="PRINTS" id="PR01021">
    <property type="entry name" value="OMPADOMAIN"/>
</dbReference>
<dbReference type="InterPro" id="IPR011250">
    <property type="entry name" value="OMP/PagP_B-barrel"/>
</dbReference>
<keyword evidence="8 10" id="KW-0472">Membrane</keyword>
<evidence type="ECO:0000256" key="5">
    <source>
        <dbReference type="ARBA" id="ARBA00022729"/>
    </source>
</evidence>
<reference evidence="14 15" key="1">
    <citation type="journal article" date="2017" name="Int. J. Syst. Evol. Microbiol.">
        <title>Marinicauda algicola sp. nov., isolated from a marine red alga Rhodosorus marinus.</title>
        <authorList>
            <person name="Jeong S.E."/>
            <person name="Jeon S.H."/>
            <person name="Chun B.H."/>
            <person name="Kim D.W."/>
            <person name="Jeon C.O."/>
        </authorList>
    </citation>
    <scope>NUCLEOTIDE SEQUENCE [LARGE SCALE GENOMIC DNA]</scope>
    <source>
        <strain evidence="14 15">JCM 31718</strain>
    </source>
</reference>
<dbReference type="GO" id="GO:0015288">
    <property type="term" value="F:porin activity"/>
    <property type="evidence" value="ECO:0007669"/>
    <property type="project" value="UniProtKB-KW"/>
</dbReference>
<keyword evidence="4" id="KW-0812">Transmembrane</keyword>
<evidence type="ECO:0000256" key="7">
    <source>
        <dbReference type="ARBA" id="ARBA00023114"/>
    </source>
</evidence>
<dbReference type="EMBL" id="SRXW01000001">
    <property type="protein sequence ID" value="TGY89649.1"/>
    <property type="molecule type" value="Genomic_DNA"/>
</dbReference>
<keyword evidence="2" id="KW-0813">Transport</keyword>
<dbReference type="CDD" id="cd07185">
    <property type="entry name" value="OmpA_C-like"/>
    <property type="match status" value="1"/>
</dbReference>
<proteinExistence type="predicted"/>
<dbReference type="InterPro" id="IPR006664">
    <property type="entry name" value="OMP_bac"/>
</dbReference>
<feature type="domain" description="OmpA-like" evidence="13">
    <location>
        <begin position="248"/>
        <end position="364"/>
    </location>
</feature>
<keyword evidence="15" id="KW-1185">Reference proteome</keyword>
<comment type="subcellular location">
    <subcellularLocation>
        <location evidence="1">Cell outer membrane</location>
        <topology evidence="1">Multi-pass membrane protein</topology>
    </subcellularLocation>
</comment>
<comment type="caution">
    <text evidence="14">The sequence shown here is derived from an EMBL/GenBank/DDBJ whole genome shotgun (WGS) entry which is preliminary data.</text>
</comment>
<dbReference type="Gene3D" id="3.30.1330.60">
    <property type="entry name" value="OmpA-like domain"/>
    <property type="match status" value="1"/>
</dbReference>
<dbReference type="RefSeq" id="WP_135994148.1">
    <property type="nucleotide sequence ID" value="NZ_CP071057.1"/>
</dbReference>
<evidence type="ECO:0000256" key="8">
    <source>
        <dbReference type="ARBA" id="ARBA00023136"/>
    </source>
</evidence>
<evidence type="ECO:0000256" key="4">
    <source>
        <dbReference type="ARBA" id="ARBA00022692"/>
    </source>
</evidence>
<evidence type="ECO:0000256" key="6">
    <source>
        <dbReference type="ARBA" id="ARBA00023065"/>
    </source>
</evidence>
<keyword evidence="9" id="KW-0998">Cell outer membrane</keyword>
<dbReference type="InterPro" id="IPR006665">
    <property type="entry name" value="OmpA-like"/>
</dbReference>
<evidence type="ECO:0000256" key="11">
    <source>
        <dbReference type="SAM" id="MobiDB-lite"/>
    </source>
</evidence>
<keyword evidence="6" id="KW-0406">Ion transport</keyword>
<dbReference type="SUPFAM" id="SSF56925">
    <property type="entry name" value="OMPA-like"/>
    <property type="match status" value="1"/>
</dbReference>
<dbReference type="Pfam" id="PF13505">
    <property type="entry name" value="OMP_b-brl"/>
    <property type="match status" value="1"/>
</dbReference>
<dbReference type="GO" id="GO:0009279">
    <property type="term" value="C:cell outer membrane"/>
    <property type="evidence" value="ECO:0007669"/>
    <property type="project" value="UniProtKB-SubCell"/>
</dbReference>
<protein>
    <submittedName>
        <fullName evidence="14">OmpA family protein</fullName>
    </submittedName>
</protein>
<evidence type="ECO:0000256" key="10">
    <source>
        <dbReference type="PROSITE-ProRule" id="PRU00473"/>
    </source>
</evidence>
<keyword evidence="7" id="KW-0626">Porin</keyword>
<evidence type="ECO:0000313" key="15">
    <source>
        <dbReference type="Proteomes" id="UP000308054"/>
    </source>
</evidence>
<dbReference type="Pfam" id="PF00691">
    <property type="entry name" value="OmpA"/>
    <property type="match status" value="1"/>
</dbReference>
<evidence type="ECO:0000256" key="2">
    <source>
        <dbReference type="ARBA" id="ARBA00022448"/>
    </source>
</evidence>
<sequence length="364" mass="39177">MKRQLLAASALAALAFPASAHADEGWYVRGALGYGAPGDTDVSGALDGEIQGESDLREALAIGYEWANNFRLEGELAHRYNDTGAIGHFEDSHSKFQAWSLMLNGIYDFDTGSWWTPYVGAGLGWVESNASLAGWTTGSRPAGNTGASDPRFIQTEDSDNALAYNLIAGIAWQLGSQLTLDTEYRYFGYGETDYNPGIQVDRLGGHEAWLGLRYSFARPAAPAPVPPAPPQPAPQPEPRPQPQPQPAPPPACEDIGRVVYFEWDRSNVTDQARAVINAAINDARECGVASVEVAGHADRSGSAAYNVGLSERRARAVQDELVRLGVPASAITLEAFGESRPAVETPDGVREPLNRRAEITIDLR</sequence>
<organism evidence="14 15">
    <name type="scientific">Marinicauda algicola</name>
    <dbReference type="NCBI Taxonomy" id="2029849"/>
    <lineage>
        <taxon>Bacteria</taxon>
        <taxon>Pseudomonadati</taxon>
        <taxon>Pseudomonadota</taxon>
        <taxon>Alphaproteobacteria</taxon>
        <taxon>Maricaulales</taxon>
        <taxon>Maricaulaceae</taxon>
        <taxon>Marinicauda</taxon>
    </lineage>
</organism>
<dbReference type="InterPro" id="IPR050330">
    <property type="entry name" value="Bact_OuterMem_StrucFunc"/>
</dbReference>
<accession>A0A4V3RYA0</accession>
<keyword evidence="5 12" id="KW-0732">Signal</keyword>
<name>A0A4V3RYA0_9PROT</name>
<feature type="chain" id="PRO_5020855450" evidence="12">
    <location>
        <begin position="23"/>
        <end position="364"/>
    </location>
</feature>
<dbReference type="PANTHER" id="PTHR30329:SF21">
    <property type="entry name" value="LIPOPROTEIN YIAD-RELATED"/>
    <property type="match status" value="1"/>
</dbReference>
<dbReference type="Gene3D" id="2.40.160.20">
    <property type="match status" value="1"/>
</dbReference>
<evidence type="ECO:0000259" key="13">
    <source>
        <dbReference type="PROSITE" id="PS51123"/>
    </source>
</evidence>
<dbReference type="InterPro" id="IPR027385">
    <property type="entry name" value="Beta-barrel_OMP"/>
</dbReference>
<dbReference type="OrthoDB" id="9810367at2"/>
<gene>
    <name evidence="14" type="ORF">E5163_00450</name>
</gene>
<evidence type="ECO:0000256" key="12">
    <source>
        <dbReference type="SAM" id="SignalP"/>
    </source>
</evidence>
<dbReference type="PROSITE" id="PS51123">
    <property type="entry name" value="OMPA_2"/>
    <property type="match status" value="1"/>
</dbReference>
<dbReference type="InterPro" id="IPR036737">
    <property type="entry name" value="OmpA-like_sf"/>
</dbReference>